<keyword evidence="4 12" id="KW-0547">Nucleotide-binding</keyword>
<comment type="subcellular location">
    <subcellularLocation>
        <location evidence="1">Mitochondrion inner membrane</location>
        <topology evidence="1">Single-pass membrane protein</topology>
    </subcellularLocation>
</comment>
<proteinExistence type="inferred from homology"/>
<dbReference type="Gene3D" id="3.40.50.300">
    <property type="entry name" value="P-loop containing nucleotide triphosphate hydrolases"/>
    <property type="match status" value="1"/>
</dbReference>
<dbReference type="EMBL" id="CAUWAG010000020">
    <property type="protein sequence ID" value="CAJ2512941.1"/>
    <property type="molecule type" value="Genomic_DNA"/>
</dbReference>
<dbReference type="GO" id="GO:0005743">
    <property type="term" value="C:mitochondrial inner membrane"/>
    <property type="evidence" value="ECO:0007669"/>
    <property type="project" value="UniProtKB-SubCell"/>
</dbReference>
<evidence type="ECO:0000256" key="8">
    <source>
        <dbReference type="ARBA" id="ARBA00022989"/>
    </source>
</evidence>
<reference evidence="14" key="1">
    <citation type="submission" date="2023-10" db="EMBL/GenBank/DDBJ databases">
        <authorList>
            <person name="Hackl T."/>
        </authorList>
    </citation>
    <scope>NUCLEOTIDE SEQUENCE</scope>
</reference>
<evidence type="ECO:0000256" key="11">
    <source>
        <dbReference type="ARBA" id="ARBA00048778"/>
    </source>
</evidence>
<dbReference type="InterPro" id="IPR057495">
    <property type="entry name" value="AAA_lid_BCS1"/>
</dbReference>
<evidence type="ECO:0000256" key="6">
    <source>
        <dbReference type="ARBA" id="ARBA00022801"/>
    </source>
</evidence>
<comment type="catalytic activity">
    <reaction evidence="11">
        <text>ATP + H2O = ADP + phosphate + H(+)</text>
        <dbReference type="Rhea" id="RHEA:13065"/>
        <dbReference type="ChEBI" id="CHEBI:15377"/>
        <dbReference type="ChEBI" id="CHEBI:15378"/>
        <dbReference type="ChEBI" id="CHEBI:30616"/>
        <dbReference type="ChEBI" id="CHEBI:43474"/>
        <dbReference type="ChEBI" id="CHEBI:456216"/>
    </reaction>
    <physiologicalReaction direction="left-to-right" evidence="11">
        <dbReference type="Rhea" id="RHEA:13066"/>
    </physiologicalReaction>
</comment>
<dbReference type="InterPro" id="IPR027417">
    <property type="entry name" value="P-loop_NTPase"/>
</dbReference>
<keyword evidence="6" id="KW-0378">Hydrolase</keyword>
<evidence type="ECO:0000256" key="1">
    <source>
        <dbReference type="ARBA" id="ARBA00004434"/>
    </source>
</evidence>
<keyword evidence="15" id="KW-1185">Reference proteome</keyword>
<keyword evidence="7 12" id="KW-0067">ATP-binding</keyword>
<dbReference type="SUPFAM" id="SSF52540">
    <property type="entry name" value="P-loop containing nucleoside triphosphate hydrolases"/>
    <property type="match status" value="1"/>
</dbReference>
<evidence type="ECO:0000256" key="3">
    <source>
        <dbReference type="ARBA" id="ARBA00022692"/>
    </source>
</evidence>
<evidence type="ECO:0000259" key="13">
    <source>
        <dbReference type="SMART" id="SM00382"/>
    </source>
</evidence>
<protein>
    <submittedName>
        <fullName evidence="14">Uu.00g010600.m01.CDS01</fullName>
    </submittedName>
</protein>
<keyword evidence="5" id="KW-0999">Mitochondrion inner membrane</keyword>
<comment type="caution">
    <text evidence="14">The sequence shown here is derived from an EMBL/GenBank/DDBJ whole genome shotgun (WGS) entry which is preliminary data.</text>
</comment>
<evidence type="ECO:0000313" key="15">
    <source>
        <dbReference type="Proteomes" id="UP001295740"/>
    </source>
</evidence>
<sequence length="365" mass="41246">MKLPIAYSTTFDATWFIHDWNLFMVRRLNNIRADSAPDDYIRPPTGMEPMVVMCMGRSTAPIKRLLTDCRRFVDRQTQSYVRIYVTDGGRTPNWEEEALRPLRHIDTVHFNHDTKASLVDNIAKYCADSTRRYHGRRGIPYRRGYLLHGPPGTGKTSLSIVLVGLFDLDLYMLNLPSIPTDRCLSNLFNQLPDRCLLVIEDIDAVGIKRRPENPDKGEKGCTLSGLLNVLDGIASPEGRVVIMTSNHPDELDEALVRPGRVDKKVYLGKIAQLAAREMFMRMYSPDEESDALISSQGKLELEAAAVTFGSKIPNEEFTPAQLQGYLLSYAEKPDLAAEEISDWIMHERKIEHKGEAFKQSEGCGN</sequence>
<dbReference type="InterPro" id="IPR014851">
    <property type="entry name" value="BCS1_N"/>
</dbReference>
<comment type="similarity">
    <text evidence="2">Belongs to the AAA ATPase family. BCS1 subfamily.</text>
</comment>
<evidence type="ECO:0000256" key="7">
    <source>
        <dbReference type="ARBA" id="ARBA00022840"/>
    </source>
</evidence>
<evidence type="ECO:0000313" key="14">
    <source>
        <dbReference type="EMBL" id="CAJ2512941.1"/>
    </source>
</evidence>
<evidence type="ECO:0000256" key="5">
    <source>
        <dbReference type="ARBA" id="ARBA00022792"/>
    </source>
</evidence>
<dbReference type="Pfam" id="PF08740">
    <property type="entry name" value="BCS1_N"/>
    <property type="match status" value="1"/>
</dbReference>
<dbReference type="PROSITE" id="PS00674">
    <property type="entry name" value="AAA"/>
    <property type="match status" value="1"/>
</dbReference>
<keyword evidence="10" id="KW-0472">Membrane</keyword>
<dbReference type="GO" id="GO:0005524">
    <property type="term" value="F:ATP binding"/>
    <property type="evidence" value="ECO:0007669"/>
    <property type="project" value="UniProtKB-KW"/>
</dbReference>
<keyword evidence="3" id="KW-0812">Transmembrane</keyword>
<evidence type="ECO:0000256" key="12">
    <source>
        <dbReference type="RuleBase" id="RU003651"/>
    </source>
</evidence>
<evidence type="ECO:0000256" key="10">
    <source>
        <dbReference type="ARBA" id="ARBA00023136"/>
    </source>
</evidence>
<dbReference type="GO" id="GO:0016887">
    <property type="term" value="F:ATP hydrolysis activity"/>
    <property type="evidence" value="ECO:0007669"/>
    <property type="project" value="InterPro"/>
</dbReference>
<gene>
    <name evidence="14" type="ORF">KHLLAP_LOCUS13409</name>
</gene>
<keyword evidence="8" id="KW-1133">Transmembrane helix</keyword>
<organism evidence="14 15">
    <name type="scientific">Anthostomella pinea</name>
    <dbReference type="NCBI Taxonomy" id="933095"/>
    <lineage>
        <taxon>Eukaryota</taxon>
        <taxon>Fungi</taxon>
        <taxon>Dikarya</taxon>
        <taxon>Ascomycota</taxon>
        <taxon>Pezizomycotina</taxon>
        <taxon>Sordariomycetes</taxon>
        <taxon>Xylariomycetidae</taxon>
        <taxon>Xylariales</taxon>
        <taxon>Xylariaceae</taxon>
        <taxon>Anthostomella</taxon>
    </lineage>
</organism>
<dbReference type="AlphaFoldDB" id="A0AAI8VRU8"/>
<dbReference type="PANTHER" id="PTHR23070">
    <property type="entry name" value="BCS1 AAA-TYPE ATPASE"/>
    <property type="match status" value="1"/>
</dbReference>
<accession>A0AAI8VRU8</accession>
<dbReference type="InterPro" id="IPR003593">
    <property type="entry name" value="AAA+_ATPase"/>
</dbReference>
<evidence type="ECO:0000256" key="2">
    <source>
        <dbReference type="ARBA" id="ARBA00007448"/>
    </source>
</evidence>
<dbReference type="InterPro" id="IPR050747">
    <property type="entry name" value="Mitochondrial_chaperone_BCS1"/>
</dbReference>
<dbReference type="InterPro" id="IPR003960">
    <property type="entry name" value="ATPase_AAA_CS"/>
</dbReference>
<evidence type="ECO:0000256" key="9">
    <source>
        <dbReference type="ARBA" id="ARBA00023128"/>
    </source>
</evidence>
<name>A0AAI8VRU8_9PEZI</name>
<evidence type="ECO:0000256" key="4">
    <source>
        <dbReference type="ARBA" id="ARBA00022741"/>
    </source>
</evidence>
<dbReference type="InterPro" id="IPR003959">
    <property type="entry name" value="ATPase_AAA_core"/>
</dbReference>
<feature type="domain" description="AAA+ ATPase" evidence="13">
    <location>
        <begin position="141"/>
        <end position="271"/>
    </location>
</feature>
<keyword evidence="9" id="KW-0496">Mitochondrion</keyword>
<dbReference type="Pfam" id="PF00004">
    <property type="entry name" value="AAA"/>
    <property type="match status" value="1"/>
</dbReference>
<dbReference type="Pfam" id="PF25426">
    <property type="entry name" value="AAA_lid_BCS1"/>
    <property type="match status" value="1"/>
</dbReference>
<dbReference type="Proteomes" id="UP001295740">
    <property type="component" value="Unassembled WGS sequence"/>
</dbReference>
<dbReference type="SMART" id="SM00382">
    <property type="entry name" value="AAA"/>
    <property type="match status" value="1"/>
</dbReference>